<keyword evidence="3" id="KW-1185">Reference proteome</keyword>
<organism evidence="2 3">
    <name type="scientific">Gimesia algae</name>
    <dbReference type="NCBI Taxonomy" id="2527971"/>
    <lineage>
        <taxon>Bacteria</taxon>
        <taxon>Pseudomonadati</taxon>
        <taxon>Planctomycetota</taxon>
        <taxon>Planctomycetia</taxon>
        <taxon>Planctomycetales</taxon>
        <taxon>Planctomycetaceae</taxon>
        <taxon>Gimesia</taxon>
    </lineage>
</organism>
<dbReference type="RefSeq" id="WP_145227630.1">
    <property type="nucleotide sequence ID" value="NZ_CP036343.1"/>
</dbReference>
<evidence type="ECO:0000259" key="1">
    <source>
        <dbReference type="Pfam" id="PF07596"/>
    </source>
</evidence>
<dbReference type="PANTHER" id="PTHR30093:SF2">
    <property type="entry name" value="TYPE II SECRETION SYSTEM PROTEIN H"/>
    <property type="match status" value="1"/>
</dbReference>
<evidence type="ECO:0000313" key="3">
    <source>
        <dbReference type="Proteomes" id="UP000316855"/>
    </source>
</evidence>
<name>A0A517VDH3_9PLAN</name>
<dbReference type="Pfam" id="PF07596">
    <property type="entry name" value="SBP_bac_10"/>
    <property type="match status" value="1"/>
</dbReference>
<dbReference type="AlphaFoldDB" id="A0A517VDH3"/>
<feature type="domain" description="DUF1559" evidence="1">
    <location>
        <begin position="29"/>
        <end position="121"/>
    </location>
</feature>
<dbReference type="Proteomes" id="UP000316855">
    <property type="component" value="Chromosome"/>
</dbReference>
<protein>
    <recommendedName>
        <fullName evidence="1">DUF1559 domain-containing protein</fullName>
    </recommendedName>
</protein>
<dbReference type="InterPro" id="IPR011453">
    <property type="entry name" value="DUF1559"/>
</dbReference>
<dbReference type="OrthoDB" id="258182at2"/>
<dbReference type="KEGG" id="gax:Pan161_27120"/>
<dbReference type="EMBL" id="CP036343">
    <property type="protein sequence ID" value="QDT91058.1"/>
    <property type="molecule type" value="Genomic_DNA"/>
</dbReference>
<dbReference type="InterPro" id="IPR045584">
    <property type="entry name" value="Pilin-like"/>
</dbReference>
<dbReference type="PANTHER" id="PTHR30093">
    <property type="entry name" value="GENERAL SECRETION PATHWAY PROTEIN G"/>
    <property type="match status" value="1"/>
</dbReference>
<gene>
    <name evidence="2" type="ORF">Pan161_27120</name>
</gene>
<proteinExistence type="predicted"/>
<dbReference type="SUPFAM" id="SSF54523">
    <property type="entry name" value="Pili subunits"/>
    <property type="match status" value="1"/>
</dbReference>
<reference evidence="2 3" key="1">
    <citation type="submission" date="2019-02" db="EMBL/GenBank/DDBJ databases">
        <title>Deep-cultivation of Planctomycetes and their phenomic and genomic characterization uncovers novel biology.</title>
        <authorList>
            <person name="Wiegand S."/>
            <person name="Jogler M."/>
            <person name="Boedeker C."/>
            <person name="Pinto D."/>
            <person name="Vollmers J."/>
            <person name="Rivas-Marin E."/>
            <person name="Kohn T."/>
            <person name="Peeters S.H."/>
            <person name="Heuer A."/>
            <person name="Rast P."/>
            <person name="Oberbeckmann S."/>
            <person name="Bunk B."/>
            <person name="Jeske O."/>
            <person name="Meyerdierks A."/>
            <person name="Storesund J.E."/>
            <person name="Kallscheuer N."/>
            <person name="Luecker S."/>
            <person name="Lage O.M."/>
            <person name="Pohl T."/>
            <person name="Merkel B.J."/>
            <person name="Hornburger P."/>
            <person name="Mueller R.-W."/>
            <person name="Bruemmer F."/>
            <person name="Labrenz M."/>
            <person name="Spormann A.M."/>
            <person name="Op den Camp H."/>
            <person name="Overmann J."/>
            <person name="Amann R."/>
            <person name="Jetten M.S.M."/>
            <person name="Mascher T."/>
            <person name="Medema M.H."/>
            <person name="Devos D.P."/>
            <person name="Kaster A.-K."/>
            <person name="Ovreas L."/>
            <person name="Rohde M."/>
            <person name="Galperin M.Y."/>
            <person name="Jogler C."/>
        </authorList>
    </citation>
    <scope>NUCLEOTIDE SEQUENCE [LARGE SCALE GENOMIC DNA]</scope>
    <source>
        <strain evidence="2 3">Pan161</strain>
    </source>
</reference>
<accession>A0A517VDH3</accession>
<sequence>MTRQRWLELGVVAGIMILLLALLVPAVHRAREQARKSSSKNNLKQIGLALHNYHETFLCFPPGGTIREDGLAMQGWMIMLMPFLDASPYYNMVDSSLPWNSPENFPVCGLSKPVYQIPETDMGRTSAGHGVTFYLGNPNLLHRNSSIQLKQIRAEIAHNWLAGEVAGKYQPWAYPFNWRPLGTKLCDGPDSFGHSAWDGANILLTDGRVSYFSKQTSPEVLKRMAELPPDATGEQVHVPDRTFNIGDYYWESINLDSNPEGINQYIVKVLRDPSGRLLSMNVCFKFIVRPGETAEYKGKGAVFEFLAHISPKTDIASLLKSTILVEETTSQQMEANVKLLQSLQSRLPKIKPDHQGI</sequence>
<evidence type="ECO:0000313" key="2">
    <source>
        <dbReference type="EMBL" id="QDT91058.1"/>
    </source>
</evidence>